<evidence type="ECO:0000313" key="3">
    <source>
        <dbReference type="Proteomes" id="UP000321827"/>
    </source>
</evidence>
<name>A0A511RH06_9DEIN</name>
<gene>
    <name evidence="2" type="ORF">ODE01S_03420</name>
</gene>
<feature type="transmembrane region" description="Helical" evidence="1">
    <location>
        <begin position="158"/>
        <end position="179"/>
    </location>
</feature>
<feature type="transmembrane region" description="Helical" evidence="1">
    <location>
        <begin position="91"/>
        <end position="117"/>
    </location>
</feature>
<evidence type="ECO:0000256" key="1">
    <source>
        <dbReference type="SAM" id="Phobius"/>
    </source>
</evidence>
<feature type="transmembrane region" description="Helical" evidence="1">
    <location>
        <begin position="123"/>
        <end position="146"/>
    </location>
</feature>
<dbReference type="AlphaFoldDB" id="A0A511RH06"/>
<feature type="transmembrane region" description="Helical" evidence="1">
    <location>
        <begin position="232"/>
        <end position="253"/>
    </location>
</feature>
<evidence type="ECO:0000313" key="2">
    <source>
        <dbReference type="EMBL" id="GEM88908.1"/>
    </source>
</evidence>
<dbReference type="RefSeq" id="WP_147145188.1">
    <property type="nucleotide sequence ID" value="NZ_BJXN01000002.1"/>
</dbReference>
<sequence length="257" mass="26839">MSELKAPALFTLYLKALLRNPWAWAPAPALAGFAAVFAARGPEVGLVSTFALALLAFPPLWLALAVPMLAEREEWAFWAAFPGKAGRLYRAGAFGVAAAFLPPLLLGAGLAGGVLGLGAGPALLLFGLLALVGLYWAGVAALASAFSPEPPRALGLGLAFWAALVLLYEPVVVGLAVALADWPLEAPLLAAVLSNPMELARIGLLKTLGVPVLVGPVGYLLDRFLGAWGPALMLATFGFWVALFFALAGWIFARRDR</sequence>
<feature type="transmembrane region" description="Helical" evidence="1">
    <location>
        <begin position="45"/>
        <end position="70"/>
    </location>
</feature>
<dbReference type="OrthoDB" id="34465at2"/>
<reference evidence="2 3" key="1">
    <citation type="submission" date="2019-07" db="EMBL/GenBank/DDBJ databases">
        <title>Whole genome shotgun sequence of Oceanithermus desulfurans NBRC 100063.</title>
        <authorList>
            <person name="Hosoyama A."/>
            <person name="Uohara A."/>
            <person name="Ohji S."/>
            <person name="Ichikawa N."/>
        </authorList>
    </citation>
    <scope>NUCLEOTIDE SEQUENCE [LARGE SCALE GENOMIC DNA]</scope>
    <source>
        <strain evidence="2 3">NBRC 100063</strain>
    </source>
</reference>
<dbReference type="EMBL" id="BJXN01000002">
    <property type="protein sequence ID" value="GEM88908.1"/>
    <property type="molecule type" value="Genomic_DNA"/>
</dbReference>
<keyword evidence="1" id="KW-1133">Transmembrane helix</keyword>
<organism evidence="2 3">
    <name type="scientific">Oceanithermus desulfurans NBRC 100063</name>
    <dbReference type="NCBI Taxonomy" id="1227550"/>
    <lineage>
        <taxon>Bacteria</taxon>
        <taxon>Thermotogati</taxon>
        <taxon>Deinococcota</taxon>
        <taxon>Deinococci</taxon>
        <taxon>Thermales</taxon>
        <taxon>Thermaceae</taxon>
        <taxon>Oceanithermus</taxon>
    </lineage>
</organism>
<proteinExistence type="predicted"/>
<keyword evidence="1" id="KW-0812">Transmembrane</keyword>
<feature type="transmembrane region" description="Helical" evidence="1">
    <location>
        <begin position="21"/>
        <end position="39"/>
    </location>
</feature>
<dbReference type="Proteomes" id="UP000321827">
    <property type="component" value="Unassembled WGS sequence"/>
</dbReference>
<protein>
    <submittedName>
        <fullName evidence="2">Uncharacterized protein</fullName>
    </submittedName>
</protein>
<keyword evidence="1" id="KW-0472">Membrane</keyword>
<feature type="transmembrane region" description="Helical" evidence="1">
    <location>
        <begin position="199"/>
        <end position="220"/>
    </location>
</feature>
<comment type="caution">
    <text evidence="2">The sequence shown here is derived from an EMBL/GenBank/DDBJ whole genome shotgun (WGS) entry which is preliminary data.</text>
</comment>
<accession>A0A511RH06</accession>